<reference evidence="1 2" key="1">
    <citation type="journal article" date="2020" name="Genome Biol. Evol.">
        <title>A new high-quality draft genome assembly of the Chinese cordyceps Ophiocordyceps sinensis.</title>
        <authorList>
            <person name="Shu R."/>
            <person name="Zhang J."/>
            <person name="Meng Q."/>
            <person name="Zhang H."/>
            <person name="Zhou G."/>
            <person name="Li M."/>
            <person name="Wu P."/>
            <person name="Zhao Y."/>
            <person name="Chen C."/>
            <person name="Qin Q."/>
        </authorList>
    </citation>
    <scope>NUCLEOTIDE SEQUENCE [LARGE SCALE GENOMIC DNA]</scope>
    <source>
        <strain evidence="1 2">IOZ07</strain>
    </source>
</reference>
<organism evidence="1 2">
    <name type="scientific">Ophiocordyceps sinensis</name>
    <dbReference type="NCBI Taxonomy" id="72228"/>
    <lineage>
        <taxon>Eukaryota</taxon>
        <taxon>Fungi</taxon>
        <taxon>Dikarya</taxon>
        <taxon>Ascomycota</taxon>
        <taxon>Pezizomycotina</taxon>
        <taxon>Sordariomycetes</taxon>
        <taxon>Hypocreomycetidae</taxon>
        <taxon>Hypocreales</taxon>
        <taxon>Ophiocordycipitaceae</taxon>
        <taxon>Ophiocordyceps</taxon>
    </lineage>
</organism>
<protein>
    <submittedName>
        <fullName evidence="1">Uncharacterized protein</fullName>
    </submittedName>
</protein>
<dbReference type="OrthoDB" id="2593732at2759"/>
<evidence type="ECO:0000313" key="1">
    <source>
        <dbReference type="EMBL" id="KAF4513185.1"/>
    </source>
</evidence>
<comment type="caution">
    <text evidence="1">The sequence shown here is derived from an EMBL/GenBank/DDBJ whole genome shotgun (WGS) entry which is preliminary data.</text>
</comment>
<proteinExistence type="predicted"/>
<keyword evidence="2" id="KW-1185">Reference proteome</keyword>
<name>A0A8H4VA14_9HYPO</name>
<sequence length="68" mass="7271">MVSNQFVSAALPVKVAQDGKMHLDRDRNPASRHCIYLSTAYGPIVGERRLPGPGIDVLGANDPGAWLA</sequence>
<dbReference type="EMBL" id="JAAVMX010000001">
    <property type="protein sequence ID" value="KAF4513185.1"/>
    <property type="molecule type" value="Genomic_DNA"/>
</dbReference>
<accession>A0A8H4VA14</accession>
<evidence type="ECO:0000313" key="2">
    <source>
        <dbReference type="Proteomes" id="UP000557566"/>
    </source>
</evidence>
<dbReference type="Proteomes" id="UP000557566">
    <property type="component" value="Unassembled WGS sequence"/>
</dbReference>
<dbReference type="AlphaFoldDB" id="A0A8H4VA14"/>
<gene>
    <name evidence="1" type="ORF">G6O67_000488</name>
</gene>